<dbReference type="Pfam" id="PF08240">
    <property type="entry name" value="ADH_N"/>
    <property type="match status" value="1"/>
</dbReference>
<dbReference type="PANTHER" id="PTHR48106">
    <property type="entry name" value="QUINONE OXIDOREDUCTASE PIG3-RELATED"/>
    <property type="match status" value="1"/>
</dbReference>
<dbReference type="SUPFAM" id="SSF51735">
    <property type="entry name" value="NAD(P)-binding Rossmann-fold domains"/>
    <property type="match status" value="1"/>
</dbReference>
<evidence type="ECO:0000256" key="2">
    <source>
        <dbReference type="ARBA" id="ARBA00023002"/>
    </source>
</evidence>
<dbReference type="AlphaFoldDB" id="A0A6B9ZC13"/>
<dbReference type="KEGG" id="chih:GWR21_08640"/>
<protein>
    <submittedName>
        <fullName evidence="4">NAD(P)H-quinone oxidoreductase</fullName>
    </submittedName>
</protein>
<dbReference type="Pfam" id="PF13602">
    <property type="entry name" value="ADH_zinc_N_2"/>
    <property type="match status" value="1"/>
</dbReference>
<dbReference type="GO" id="GO:0016651">
    <property type="term" value="F:oxidoreductase activity, acting on NAD(P)H"/>
    <property type="evidence" value="ECO:0007669"/>
    <property type="project" value="TreeGrafter"/>
</dbReference>
<keyword evidence="2" id="KW-0560">Oxidoreductase</keyword>
<dbReference type="Gene3D" id="3.90.180.10">
    <property type="entry name" value="Medium-chain alcohol dehydrogenases, catalytic domain"/>
    <property type="match status" value="1"/>
</dbReference>
<dbReference type="RefSeq" id="WP_162331351.1">
    <property type="nucleotide sequence ID" value="NZ_CP048113.1"/>
</dbReference>
<evidence type="ECO:0000313" key="4">
    <source>
        <dbReference type="EMBL" id="QHS59656.1"/>
    </source>
</evidence>
<accession>A0A6B9ZC13</accession>
<sequence length="328" mass="34972">MKAAVITQPGGPDALQWQDYTSPQPGKEEVLIEVKAAGINRADVAQRQGKYPAPAGVPADIPGLEVAGVVISCGEGVTQWKRGDKVCALLAGGGYAEQVTVKEGQCLPVPEGYSFAAAASLPEAIFTVWSNIFQRGALQPGETLLVHGGSSGIGVTAIQLAHALGSKVIVTVGSAEKGAACIALGADHYINYKTADFEEVLATEGIDVILDMVGGEYFPKNIRVLREEGRLVYINTMGGNRVELDLGLVMRKRLTITGSTLRAREYAYKKSLTADIHQRVWPLLAAGKFKPVIYKTFPFQEAAAAHQLMESSEHIGKIILVTTDANSR</sequence>
<dbReference type="GO" id="GO:0070402">
    <property type="term" value="F:NADPH binding"/>
    <property type="evidence" value="ECO:0007669"/>
    <property type="project" value="TreeGrafter"/>
</dbReference>
<dbReference type="Gene3D" id="3.40.50.720">
    <property type="entry name" value="NAD(P)-binding Rossmann-like Domain"/>
    <property type="match status" value="1"/>
</dbReference>
<evidence type="ECO:0000256" key="1">
    <source>
        <dbReference type="ARBA" id="ARBA00022857"/>
    </source>
</evidence>
<name>A0A6B9ZC13_9BACT</name>
<dbReference type="CDD" id="cd05276">
    <property type="entry name" value="p53_inducible_oxidoreductase"/>
    <property type="match status" value="1"/>
</dbReference>
<dbReference type="InterPro" id="IPR020843">
    <property type="entry name" value="ER"/>
</dbReference>
<proteinExistence type="predicted"/>
<keyword evidence="5" id="KW-1185">Reference proteome</keyword>
<dbReference type="InterPro" id="IPR036291">
    <property type="entry name" value="NAD(P)-bd_dom_sf"/>
</dbReference>
<reference evidence="4 5" key="1">
    <citation type="submission" date="2020-01" db="EMBL/GenBank/DDBJ databases">
        <title>Complete genome sequence of Chitinophaga sp. H33E-04 isolated from quinoa roots.</title>
        <authorList>
            <person name="Weon H.-Y."/>
            <person name="Lee S.A."/>
        </authorList>
    </citation>
    <scope>NUCLEOTIDE SEQUENCE [LARGE SCALE GENOMIC DNA]</scope>
    <source>
        <strain evidence="4 5">H33E-04</strain>
    </source>
</reference>
<dbReference type="SMART" id="SM00829">
    <property type="entry name" value="PKS_ER"/>
    <property type="match status" value="1"/>
</dbReference>
<dbReference type="SUPFAM" id="SSF50129">
    <property type="entry name" value="GroES-like"/>
    <property type="match status" value="1"/>
</dbReference>
<dbReference type="PANTHER" id="PTHR48106:SF8">
    <property type="entry name" value="OS02G0805600 PROTEIN"/>
    <property type="match status" value="1"/>
</dbReference>
<evidence type="ECO:0000313" key="5">
    <source>
        <dbReference type="Proteomes" id="UP000476411"/>
    </source>
</evidence>
<feature type="domain" description="Enoyl reductase (ER)" evidence="3">
    <location>
        <begin position="10"/>
        <end position="320"/>
    </location>
</feature>
<dbReference type="NCBIfam" id="TIGR02824">
    <property type="entry name" value="quinone_pig3"/>
    <property type="match status" value="1"/>
</dbReference>
<dbReference type="Proteomes" id="UP000476411">
    <property type="component" value="Chromosome"/>
</dbReference>
<keyword evidence="1" id="KW-0521">NADP</keyword>
<organism evidence="4 5">
    <name type="scientific">Chitinophaga agri</name>
    <dbReference type="NCBI Taxonomy" id="2703787"/>
    <lineage>
        <taxon>Bacteria</taxon>
        <taxon>Pseudomonadati</taxon>
        <taxon>Bacteroidota</taxon>
        <taxon>Chitinophagia</taxon>
        <taxon>Chitinophagales</taxon>
        <taxon>Chitinophagaceae</taxon>
        <taxon>Chitinophaga</taxon>
    </lineage>
</organism>
<evidence type="ECO:0000259" key="3">
    <source>
        <dbReference type="SMART" id="SM00829"/>
    </source>
</evidence>
<dbReference type="InterPro" id="IPR014189">
    <property type="entry name" value="Quinone_OxRdtase_PIG3"/>
</dbReference>
<dbReference type="InterPro" id="IPR011032">
    <property type="entry name" value="GroES-like_sf"/>
</dbReference>
<gene>
    <name evidence="4" type="ORF">GWR21_08640</name>
</gene>
<dbReference type="EMBL" id="CP048113">
    <property type="protein sequence ID" value="QHS59656.1"/>
    <property type="molecule type" value="Genomic_DNA"/>
</dbReference>
<dbReference type="InterPro" id="IPR013154">
    <property type="entry name" value="ADH-like_N"/>
</dbReference>